<dbReference type="PANTHER" id="PTHR11705:SF143">
    <property type="entry name" value="SLL0236 PROTEIN"/>
    <property type="match status" value="1"/>
</dbReference>
<evidence type="ECO:0000256" key="3">
    <source>
        <dbReference type="ARBA" id="ARBA00005988"/>
    </source>
</evidence>
<evidence type="ECO:0000259" key="16">
    <source>
        <dbReference type="PROSITE" id="PS52035"/>
    </source>
</evidence>
<gene>
    <name evidence="17" type="ORF">BV898_16286</name>
</gene>
<keyword evidence="18" id="KW-1185">Reference proteome</keyword>
<evidence type="ECO:0000256" key="1">
    <source>
        <dbReference type="ARBA" id="ARBA00001947"/>
    </source>
</evidence>
<dbReference type="Pfam" id="PF00246">
    <property type="entry name" value="Peptidase_M14"/>
    <property type="match status" value="1"/>
</dbReference>
<evidence type="ECO:0000256" key="14">
    <source>
        <dbReference type="PROSITE-ProRule" id="PRU01379"/>
    </source>
</evidence>
<dbReference type="InterPro" id="IPR036990">
    <property type="entry name" value="M14A-like_propep"/>
</dbReference>
<dbReference type="Gene3D" id="3.40.630.10">
    <property type="entry name" value="Zn peptidases"/>
    <property type="match status" value="1"/>
</dbReference>
<comment type="caution">
    <text evidence="17">The sequence shown here is derived from an EMBL/GenBank/DDBJ whole genome shotgun (WGS) entry which is preliminary data.</text>
</comment>
<keyword evidence="8" id="KW-0378">Hydrolase</keyword>
<keyword evidence="13" id="KW-1015">Disulfide bond</keyword>
<evidence type="ECO:0000313" key="18">
    <source>
        <dbReference type="Proteomes" id="UP000192578"/>
    </source>
</evidence>
<reference evidence="18" key="1">
    <citation type="submission" date="2017-01" db="EMBL/GenBank/DDBJ databases">
        <title>Comparative genomics of anhydrobiosis in the tardigrade Hypsibius dujardini.</title>
        <authorList>
            <person name="Yoshida Y."/>
            <person name="Koutsovoulos G."/>
            <person name="Laetsch D."/>
            <person name="Stevens L."/>
            <person name="Kumar S."/>
            <person name="Horikawa D."/>
            <person name="Ishino K."/>
            <person name="Komine S."/>
            <person name="Tomita M."/>
            <person name="Blaxter M."/>
            <person name="Arakawa K."/>
        </authorList>
    </citation>
    <scope>NUCLEOTIDE SEQUENCE [LARGE SCALE GENOMIC DNA]</scope>
    <source>
        <strain evidence="18">Z151</strain>
    </source>
</reference>
<evidence type="ECO:0000256" key="15">
    <source>
        <dbReference type="SAM" id="SignalP"/>
    </source>
</evidence>
<evidence type="ECO:0000256" key="8">
    <source>
        <dbReference type="ARBA" id="ARBA00022801"/>
    </source>
</evidence>
<dbReference type="FunFam" id="3.40.630.10:FF:000084">
    <property type="entry name" value="Carboxypeptidase B2"/>
    <property type="match status" value="1"/>
</dbReference>
<feature type="domain" description="Peptidase M14" evidence="16">
    <location>
        <begin position="173"/>
        <end position="494"/>
    </location>
</feature>
<dbReference type="GO" id="GO:0004181">
    <property type="term" value="F:metallocarboxypeptidase activity"/>
    <property type="evidence" value="ECO:0007669"/>
    <property type="project" value="InterPro"/>
</dbReference>
<keyword evidence="5" id="KW-0645">Protease</keyword>
<sequence>MDLRVFLAGSNGFAAHLLSFMLLGMAGLGVAAAGNGIYPAAFTIPSRNDYANHQLFKVYVHKVDELNLLKQWRTDHRHLNLDFWDDSLPTNFNVKRSEFLIRVLPPSVDEFTALLLSAELDFQILSHDLKRLIQWEKLSVADARNQRGMVLSIPGIYQSYRRVLLPGVQTLSSYLPLESIYDSMDSIALRYPFLISSFELGRTFEGRPIKGLKIGTPFVNFKDSTFDLAQENPAPVKSAILLDGAMQGREWITVPALMYLTQQLVAKYDIDEDARFLLDFYDWYIIPVMNPDGYHFSWTTDRFWKKTRSISILNSTLNNPQCRGVDLNRNFAYKWGESDDPESGIFDVCQRAFAGDKPFSERESTALAKFMYNNRKHIKVYATLQNYGQTVLMPYASKTTPAKDSRDHILAANVATRAMHKLYGEEYDLGTFSESLFATGGTTIDWAYEVAHIKHSYQFQLRDKGNWGYLLPRSQIIPAAAEFYTGITELVRFVHFYEQQVDI</sequence>
<evidence type="ECO:0000256" key="5">
    <source>
        <dbReference type="ARBA" id="ARBA00022670"/>
    </source>
</evidence>
<keyword evidence="7 15" id="KW-0732">Signal</keyword>
<evidence type="ECO:0000256" key="12">
    <source>
        <dbReference type="ARBA" id="ARBA00023145"/>
    </source>
</evidence>
<feature type="signal peptide" evidence="15">
    <location>
        <begin position="1"/>
        <end position="33"/>
    </location>
</feature>
<dbReference type="SMART" id="SM00631">
    <property type="entry name" value="Zn_pept"/>
    <property type="match status" value="1"/>
</dbReference>
<dbReference type="PANTHER" id="PTHR11705">
    <property type="entry name" value="PROTEASE FAMILY M14 CARBOXYPEPTIDASE A,B"/>
    <property type="match status" value="1"/>
</dbReference>
<keyword evidence="10" id="KW-0843">Virulence</keyword>
<evidence type="ECO:0000256" key="7">
    <source>
        <dbReference type="ARBA" id="ARBA00022729"/>
    </source>
</evidence>
<dbReference type="GO" id="GO:0005615">
    <property type="term" value="C:extracellular space"/>
    <property type="evidence" value="ECO:0007669"/>
    <property type="project" value="TreeGrafter"/>
</dbReference>
<dbReference type="PROSITE" id="PS52035">
    <property type="entry name" value="PEPTIDASE_M14"/>
    <property type="match status" value="1"/>
</dbReference>
<comment type="function">
    <text evidence="2">Extracellular metalloprotease that contributes to pathogenicity.</text>
</comment>
<name>A0A9X6NF07_HYPEX</name>
<proteinExistence type="inferred from homology"/>
<comment type="similarity">
    <text evidence="3 14">Belongs to the peptidase M14 family.</text>
</comment>
<dbReference type="GO" id="GO:0006508">
    <property type="term" value="P:proteolysis"/>
    <property type="evidence" value="ECO:0007669"/>
    <property type="project" value="UniProtKB-KW"/>
</dbReference>
<evidence type="ECO:0000256" key="13">
    <source>
        <dbReference type="ARBA" id="ARBA00023157"/>
    </source>
</evidence>
<feature type="chain" id="PRO_5040787879" evidence="15">
    <location>
        <begin position="34"/>
        <end position="503"/>
    </location>
</feature>
<protein>
    <submittedName>
        <fullName evidence="17">Carboxypeptidase A2</fullName>
    </submittedName>
</protein>
<keyword evidence="9" id="KW-0862">Zinc</keyword>
<evidence type="ECO:0000256" key="2">
    <source>
        <dbReference type="ARBA" id="ARBA00003091"/>
    </source>
</evidence>
<dbReference type="InterPro" id="IPR000834">
    <property type="entry name" value="Peptidase_M14"/>
</dbReference>
<dbReference type="SUPFAM" id="SSF53187">
    <property type="entry name" value="Zn-dependent exopeptidases"/>
    <property type="match status" value="1"/>
</dbReference>
<evidence type="ECO:0000256" key="4">
    <source>
        <dbReference type="ARBA" id="ARBA00022645"/>
    </source>
</evidence>
<dbReference type="Gene3D" id="3.30.70.340">
    <property type="entry name" value="Metallocarboxypeptidase-like"/>
    <property type="match status" value="1"/>
</dbReference>
<dbReference type="AlphaFoldDB" id="A0A9X6NF07"/>
<evidence type="ECO:0000313" key="17">
    <source>
        <dbReference type="EMBL" id="OWA51823.1"/>
    </source>
</evidence>
<comment type="cofactor">
    <cofactor evidence="1">
        <name>Zn(2+)</name>
        <dbReference type="ChEBI" id="CHEBI:29105"/>
    </cofactor>
</comment>
<evidence type="ECO:0000256" key="6">
    <source>
        <dbReference type="ARBA" id="ARBA00022723"/>
    </source>
</evidence>
<dbReference type="EMBL" id="MTYJ01000240">
    <property type="protein sequence ID" value="OWA51823.1"/>
    <property type="molecule type" value="Genomic_DNA"/>
</dbReference>
<keyword evidence="12" id="KW-0865">Zymogen</keyword>
<dbReference type="CDD" id="cd03860">
    <property type="entry name" value="M14_CP_A-B_like"/>
    <property type="match status" value="1"/>
</dbReference>
<accession>A0A9X6NF07</accession>
<dbReference type="SUPFAM" id="SSF54897">
    <property type="entry name" value="Protease propeptides/inhibitors"/>
    <property type="match status" value="1"/>
</dbReference>
<dbReference type="PRINTS" id="PR00765">
    <property type="entry name" value="CRBOXYPTASEA"/>
</dbReference>
<organism evidence="17 18">
    <name type="scientific">Hypsibius exemplaris</name>
    <name type="common">Freshwater tardigrade</name>
    <dbReference type="NCBI Taxonomy" id="2072580"/>
    <lineage>
        <taxon>Eukaryota</taxon>
        <taxon>Metazoa</taxon>
        <taxon>Ecdysozoa</taxon>
        <taxon>Tardigrada</taxon>
        <taxon>Eutardigrada</taxon>
        <taxon>Parachela</taxon>
        <taxon>Hypsibioidea</taxon>
        <taxon>Hypsibiidae</taxon>
        <taxon>Hypsibius</taxon>
    </lineage>
</organism>
<dbReference type="OrthoDB" id="3626597at2759"/>
<evidence type="ECO:0000256" key="10">
    <source>
        <dbReference type="ARBA" id="ARBA00023026"/>
    </source>
</evidence>
<dbReference type="GO" id="GO:0008270">
    <property type="term" value="F:zinc ion binding"/>
    <property type="evidence" value="ECO:0007669"/>
    <property type="project" value="InterPro"/>
</dbReference>
<evidence type="ECO:0000256" key="9">
    <source>
        <dbReference type="ARBA" id="ARBA00022833"/>
    </source>
</evidence>
<dbReference type="InterPro" id="IPR003146">
    <property type="entry name" value="M14A_act_pep"/>
</dbReference>
<evidence type="ECO:0000256" key="11">
    <source>
        <dbReference type="ARBA" id="ARBA00023049"/>
    </source>
</evidence>
<keyword evidence="4 17" id="KW-0121">Carboxypeptidase</keyword>
<keyword evidence="11" id="KW-0482">Metalloprotease</keyword>
<dbReference type="Proteomes" id="UP000192578">
    <property type="component" value="Unassembled WGS sequence"/>
</dbReference>
<comment type="caution">
    <text evidence="14">Lacks conserved residue(s) required for the propagation of feature annotation.</text>
</comment>
<dbReference type="Pfam" id="PF02244">
    <property type="entry name" value="Propep_M14"/>
    <property type="match status" value="1"/>
</dbReference>
<keyword evidence="6" id="KW-0479">Metal-binding</keyword>